<name>F0BE07_9XANT</name>
<dbReference type="KEGG" id="xve:BJD12_14430"/>
<dbReference type="AlphaFoldDB" id="F0BE07"/>
<gene>
    <name evidence="1" type="ORF">XVE_2380</name>
</gene>
<sequence>MDILCYRTMWIIVLSILDEAICAVLENKAMLQLYAECAWARPNCIDLADDISSPNLGEDDVFQLLSKCAWNFHCGPNA</sequence>
<protein>
    <submittedName>
        <fullName evidence="1">Uncharacterized protein</fullName>
    </submittedName>
</protein>
<evidence type="ECO:0000313" key="2">
    <source>
        <dbReference type="Proteomes" id="UP000003299"/>
    </source>
</evidence>
<organism evidence="1 2">
    <name type="scientific">Xanthomonas vesicatoria ATCC 35937</name>
    <dbReference type="NCBI Taxonomy" id="925775"/>
    <lineage>
        <taxon>Bacteria</taxon>
        <taxon>Pseudomonadati</taxon>
        <taxon>Pseudomonadota</taxon>
        <taxon>Gammaproteobacteria</taxon>
        <taxon>Lysobacterales</taxon>
        <taxon>Lysobacteraceae</taxon>
        <taxon>Xanthomonas</taxon>
    </lineage>
</organism>
<dbReference type="EMBL" id="AEQV01000075">
    <property type="protein sequence ID" value="EGD09342.1"/>
    <property type="molecule type" value="Genomic_DNA"/>
</dbReference>
<proteinExistence type="predicted"/>
<reference evidence="1 2" key="1">
    <citation type="journal article" date="2011" name="BMC Genomics">
        <title>Comparative genomics reveals diversity among xanthomonads infecting tomato and pepper.</title>
        <authorList>
            <person name="Potnis N."/>
            <person name="Krasileva K."/>
            <person name="Chow V."/>
            <person name="Almeida N.F."/>
            <person name="Patil P.B."/>
            <person name="Ryan R.P."/>
            <person name="Sharlach M."/>
            <person name="Behlau F."/>
            <person name="Dow J.M."/>
            <person name="Momol M.T."/>
            <person name="White F.F."/>
            <person name="Preston J.F."/>
            <person name="Vinatzer B.A."/>
            <person name="Koebnik R."/>
            <person name="Setubal J.C."/>
            <person name="Norman D.J."/>
            <person name="Staskawicz B.J."/>
            <person name="Jones J.B."/>
        </authorList>
    </citation>
    <scope>NUCLEOTIDE SEQUENCE [LARGE SCALE GENOMIC DNA]</scope>
    <source>
        <strain evidence="1 2">ATCC 35937</strain>
    </source>
</reference>
<evidence type="ECO:0000313" key="1">
    <source>
        <dbReference type="EMBL" id="EGD09342.1"/>
    </source>
</evidence>
<dbReference type="KEGG" id="xve:BJD12_14440"/>
<comment type="caution">
    <text evidence="1">The sequence shown here is derived from an EMBL/GenBank/DDBJ whole genome shotgun (WGS) entry which is preliminary data.</text>
</comment>
<accession>F0BE07</accession>
<dbReference type="Proteomes" id="UP000003299">
    <property type="component" value="Unassembled WGS sequence"/>
</dbReference>